<dbReference type="EMBL" id="GGEC01003648">
    <property type="protein sequence ID" value="MBW84131.1"/>
    <property type="molecule type" value="Transcribed_RNA"/>
</dbReference>
<organism evidence="1">
    <name type="scientific">Rhizophora mucronata</name>
    <name type="common">Asiatic mangrove</name>
    <dbReference type="NCBI Taxonomy" id="61149"/>
    <lineage>
        <taxon>Eukaryota</taxon>
        <taxon>Viridiplantae</taxon>
        <taxon>Streptophyta</taxon>
        <taxon>Embryophyta</taxon>
        <taxon>Tracheophyta</taxon>
        <taxon>Spermatophyta</taxon>
        <taxon>Magnoliopsida</taxon>
        <taxon>eudicotyledons</taxon>
        <taxon>Gunneridae</taxon>
        <taxon>Pentapetalae</taxon>
        <taxon>rosids</taxon>
        <taxon>fabids</taxon>
        <taxon>Malpighiales</taxon>
        <taxon>Rhizophoraceae</taxon>
        <taxon>Rhizophora</taxon>
    </lineage>
</organism>
<accession>A0A2P2ISD1</accession>
<reference evidence="1" key="1">
    <citation type="submission" date="2018-02" db="EMBL/GenBank/DDBJ databases">
        <title>Rhizophora mucronata_Transcriptome.</title>
        <authorList>
            <person name="Meera S.P."/>
            <person name="Sreeshan A."/>
            <person name="Augustine A."/>
        </authorList>
    </citation>
    <scope>NUCLEOTIDE SEQUENCE</scope>
    <source>
        <tissue evidence="1">Leaf</tissue>
    </source>
</reference>
<dbReference type="AlphaFoldDB" id="A0A2P2ISD1"/>
<proteinExistence type="predicted"/>
<protein>
    <submittedName>
        <fullName evidence="1">Uncharacterized protein</fullName>
    </submittedName>
</protein>
<name>A0A2P2ISD1_RHIMU</name>
<evidence type="ECO:0000313" key="1">
    <source>
        <dbReference type="EMBL" id="MBW84131.1"/>
    </source>
</evidence>
<sequence length="33" mass="3667">MSVISLLPEPPCRHYSTRSVLCLSTTKNITTAF</sequence>